<keyword evidence="2" id="KW-1185">Reference proteome</keyword>
<comment type="caution">
    <text evidence="1">The sequence shown here is derived from an EMBL/GenBank/DDBJ whole genome shotgun (WGS) entry which is preliminary data.</text>
</comment>
<reference evidence="1 2" key="1">
    <citation type="submission" date="2019-07" db="EMBL/GenBank/DDBJ databases">
        <authorList>
            <person name="Huq M.A."/>
        </authorList>
    </citation>
    <scope>NUCLEOTIDE SEQUENCE [LARGE SCALE GENOMIC DNA]</scope>
    <source>
        <strain evidence="1 2">MAH-3</strain>
    </source>
</reference>
<evidence type="ECO:0000313" key="1">
    <source>
        <dbReference type="EMBL" id="TSJ46612.1"/>
    </source>
</evidence>
<sequence length="114" mass="13815">MEEKDLHALVHKLQLRLSQRKLLEKLQAQIHKDFQRSGIGEFELRSSDPARWNEEIRHMLKQLSENELQHLLYLIDIPELIIRETSAHENRLFYLSNAILHRELLKVFYQIQYK</sequence>
<dbReference type="AlphaFoldDB" id="A0A556N364"/>
<evidence type="ECO:0000313" key="2">
    <source>
        <dbReference type="Proteomes" id="UP000316008"/>
    </source>
</evidence>
<protein>
    <submittedName>
        <fullName evidence="1">Uncharacterized protein</fullName>
    </submittedName>
</protein>
<dbReference type="EMBL" id="VLPL01000002">
    <property type="protein sequence ID" value="TSJ46612.1"/>
    <property type="molecule type" value="Genomic_DNA"/>
</dbReference>
<accession>A0A556N364</accession>
<gene>
    <name evidence="1" type="ORF">FO442_05485</name>
</gene>
<organism evidence="1 2">
    <name type="scientific">Fluviicola chungangensis</name>
    <dbReference type="NCBI Taxonomy" id="2597671"/>
    <lineage>
        <taxon>Bacteria</taxon>
        <taxon>Pseudomonadati</taxon>
        <taxon>Bacteroidota</taxon>
        <taxon>Flavobacteriia</taxon>
        <taxon>Flavobacteriales</taxon>
        <taxon>Crocinitomicaceae</taxon>
        <taxon>Fluviicola</taxon>
    </lineage>
</organism>
<dbReference type="Proteomes" id="UP000316008">
    <property type="component" value="Unassembled WGS sequence"/>
</dbReference>
<proteinExistence type="predicted"/>
<name>A0A556N364_9FLAO</name>